<keyword evidence="2" id="KW-1185">Reference proteome</keyword>
<dbReference type="Pfam" id="PF13645">
    <property type="entry name" value="YkuD_2"/>
    <property type="match status" value="1"/>
</dbReference>
<proteinExistence type="predicted"/>
<reference evidence="2" key="1">
    <citation type="journal article" date="2019" name="Int. J. Syst. Evol. Microbiol.">
        <title>The Global Catalogue of Microorganisms (GCM) 10K type strain sequencing project: providing services to taxonomists for standard genome sequencing and annotation.</title>
        <authorList>
            <consortium name="The Broad Institute Genomics Platform"/>
            <consortium name="The Broad Institute Genome Sequencing Center for Infectious Disease"/>
            <person name="Wu L."/>
            <person name="Ma J."/>
        </authorList>
    </citation>
    <scope>NUCLEOTIDE SEQUENCE [LARGE SCALE GENOMIC DNA]</scope>
    <source>
        <strain evidence="2">JCM 17923</strain>
    </source>
</reference>
<gene>
    <name evidence="1" type="ORF">GCM10023185_03230</name>
</gene>
<dbReference type="PANTHER" id="PTHR38477">
    <property type="entry name" value="HYPOTHETICAL EXPORTED PROTEIN"/>
    <property type="match status" value="1"/>
</dbReference>
<evidence type="ECO:0000313" key="1">
    <source>
        <dbReference type="EMBL" id="GAA4347878.1"/>
    </source>
</evidence>
<evidence type="ECO:0008006" key="3">
    <source>
        <dbReference type="Google" id="ProtNLM"/>
    </source>
</evidence>
<comment type="caution">
    <text evidence="1">The sequence shown here is derived from an EMBL/GenBank/DDBJ whole genome shotgun (WGS) entry which is preliminary data.</text>
</comment>
<protein>
    <recommendedName>
        <fullName evidence="3">Murein L,D-transpeptidase catalytic domain family protein</fullName>
    </recommendedName>
</protein>
<dbReference type="InterPro" id="IPR032676">
    <property type="entry name" value="YkuD_2"/>
</dbReference>
<dbReference type="PANTHER" id="PTHR38477:SF1">
    <property type="entry name" value="MUREIN L,D-TRANSPEPTIDASE CATALYTIC DOMAIN FAMILY PROTEIN"/>
    <property type="match status" value="1"/>
</dbReference>
<organism evidence="1 2">
    <name type="scientific">Hymenobacter saemangeumensis</name>
    <dbReference type="NCBI Taxonomy" id="1084522"/>
    <lineage>
        <taxon>Bacteria</taxon>
        <taxon>Pseudomonadati</taxon>
        <taxon>Bacteroidota</taxon>
        <taxon>Cytophagia</taxon>
        <taxon>Cytophagales</taxon>
        <taxon>Hymenobacteraceae</taxon>
        <taxon>Hymenobacter</taxon>
    </lineage>
</organism>
<dbReference type="EMBL" id="BAABGZ010000008">
    <property type="protein sequence ID" value="GAA4347878.1"/>
    <property type="molecule type" value="Genomic_DNA"/>
</dbReference>
<evidence type="ECO:0000313" key="2">
    <source>
        <dbReference type="Proteomes" id="UP001501153"/>
    </source>
</evidence>
<name>A0ABP8HYX8_9BACT</name>
<sequence>MGITAVLIRLPSTATQPMPQPVSFTRFAIATVSCLLLGSCHTEPKPRPQPEEALLMRGRSALKPHLKQGVNRDIAFFVDLTRPSGQNRFFVLDLRHNQVLAQGLCCNGRTDAQGRVLYSNTYGSNCSSHGAAKVSYRYRGQFGKAYKLEGLEQSNSNLFKRAVVLHAHSCIPEAPQQAPICVSEGCPTVSPAFLETLAAYIDHSAQPILLYIE</sequence>
<dbReference type="Proteomes" id="UP001501153">
    <property type="component" value="Unassembled WGS sequence"/>
</dbReference>
<accession>A0ABP8HYX8</accession>